<dbReference type="AlphaFoldDB" id="A0A2S6Z1A5"/>
<comment type="caution">
    <text evidence="1">The sequence shown here is derived from an EMBL/GenBank/DDBJ whole genome shotgun (WGS) entry which is preliminary data.</text>
</comment>
<evidence type="ECO:0000313" key="2">
    <source>
        <dbReference type="Proteomes" id="UP000238270"/>
    </source>
</evidence>
<dbReference type="Proteomes" id="UP000238270">
    <property type="component" value="Unassembled WGS sequence"/>
</dbReference>
<protein>
    <recommendedName>
        <fullName evidence="3">Fimbrial protein</fullName>
    </recommendedName>
</protein>
<evidence type="ECO:0008006" key="3">
    <source>
        <dbReference type="Google" id="ProtNLM"/>
    </source>
</evidence>
<sequence length="168" mass="18168">MKTAGLHDLAWRARPRWRAWALLAACALGAGGVLAWAQHRVDQRLQLLVDRRPVPASAPSMPPEAADPLAGIDKAGLERVEGELRMLNRDWPGLLAAIVPQDRHTRLLSLDVNPASGNVIVTGQAPGHAAVSTYVMELNNSTLVQEVHLLRIEGLGGGTVFEVSAQWR</sequence>
<reference evidence="1 2" key="1">
    <citation type="submission" date="2016-08" db="EMBL/GenBank/DDBJ databases">
        <title>Evolution of the type three secretion system and type three effector repertoires in Xanthomonas.</title>
        <authorList>
            <person name="Merda D."/>
            <person name="Briand M."/>
            <person name="Bosis E."/>
            <person name="Rousseau C."/>
            <person name="Portier P."/>
            <person name="Jacques M.-A."/>
            <person name="Fischer-Le Saux M."/>
        </authorList>
    </citation>
    <scope>NUCLEOTIDE SEQUENCE [LARGE SCALE GENOMIC DNA]</scope>
    <source>
        <strain evidence="1 2">CFBP 3122</strain>
    </source>
</reference>
<evidence type="ECO:0000313" key="1">
    <source>
        <dbReference type="EMBL" id="PPT74428.1"/>
    </source>
</evidence>
<gene>
    <name evidence="1" type="ORF">XaplCFBP3122_16680</name>
</gene>
<name>A0A2S6Z1A5_9XANT</name>
<accession>A0A2S6Z1A5</accession>
<organism evidence="1 2">
    <name type="scientific">Xanthomonas arboricola pv. populi</name>
    <dbReference type="NCBI Taxonomy" id="487823"/>
    <lineage>
        <taxon>Bacteria</taxon>
        <taxon>Pseudomonadati</taxon>
        <taxon>Pseudomonadota</taxon>
        <taxon>Gammaproteobacteria</taxon>
        <taxon>Lysobacterales</taxon>
        <taxon>Lysobacteraceae</taxon>
        <taxon>Xanthomonas</taxon>
    </lineage>
</organism>
<proteinExistence type="predicted"/>
<dbReference type="EMBL" id="MIGV01000025">
    <property type="protein sequence ID" value="PPT74428.1"/>
    <property type="molecule type" value="Genomic_DNA"/>
</dbReference>